<dbReference type="Proteomes" id="UP000019132">
    <property type="component" value="Unassembled WGS sequence"/>
</dbReference>
<feature type="domain" description="EF-hand" evidence="3">
    <location>
        <begin position="112"/>
        <end position="147"/>
    </location>
</feature>
<name>K3X6Y0_GLOUD</name>
<protein>
    <recommendedName>
        <fullName evidence="3">EF-hand domain-containing protein</fullName>
    </recommendedName>
</protein>
<dbReference type="InterPro" id="IPR002048">
    <property type="entry name" value="EF_hand_dom"/>
</dbReference>
<dbReference type="VEuPathDB" id="FungiDB:PYU1_G012952"/>
<dbReference type="GO" id="GO:0005509">
    <property type="term" value="F:calcium ion binding"/>
    <property type="evidence" value="ECO:0007669"/>
    <property type="project" value="InterPro"/>
</dbReference>
<dbReference type="STRING" id="431595.K3X6Y0"/>
<evidence type="ECO:0000256" key="2">
    <source>
        <dbReference type="ARBA" id="ARBA00022837"/>
    </source>
</evidence>
<accession>K3X6Y0</accession>
<dbReference type="InterPro" id="IPR050145">
    <property type="entry name" value="Centrin_CML-like"/>
</dbReference>
<dbReference type="Pfam" id="PF13499">
    <property type="entry name" value="EF-hand_7"/>
    <property type="match status" value="1"/>
</dbReference>
<dbReference type="eggNOG" id="ENOG502S374">
    <property type="taxonomic scope" value="Eukaryota"/>
</dbReference>
<dbReference type="SUPFAM" id="SSF47473">
    <property type="entry name" value="EF-hand"/>
    <property type="match status" value="1"/>
</dbReference>
<dbReference type="PROSITE" id="PS00018">
    <property type="entry name" value="EF_HAND_1"/>
    <property type="match status" value="1"/>
</dbReference>
<dbReference type="PROSITE" id="PS50222">
    <property type="entry name" value="EF_HAND_2"/>
    <property type="match status" value="3"/>
</dbReference>
<evidence type="ECO:0000259" key="3">
    <source>
        <dbReference type="PROSITE" id="PS50222"/>
    </source>
</evidence>
<dbReference type="HOGENOM" id="CLU_124174_0_0_1"/>
<dbReference type="InterPro" id="IPR018247">
    <property type="entry name" value="EF_Hand_1_Ca_BS"/>
</dbReference>
<feature type="domain" description="EF-hand" evidence="3">
    <location>
        <begin position="149"/>
        <end position="180"/>
    </location>
</feature>
<dbReference type="InParanoid" id="K3X6Y0"/>
<evidence type="ECO:0000256" key="1">
    <source>
        <dbReference type="ARBA" id="ARBA00022737"/>
    </source>
</evidence>
<dbReference type="PANTHER" id="PTHR23050">
    <property type="entry name" value="CALCIUM BINDING PROTEIN"/>
    <property type="match status" value="1"/>
</dbReference>
<dbReference type="OMA" id="EMLRYVF"/>
<dbReference type="EMBL" id="GL376607">
    <property type="status" value="NOT_ANNOTATED_CDS"/>
    <property type="molecule type" value="Genomic_DNA"/>
</dbReference>
<proteinExistence type="predicted"/>
<reference evidence="5" key="2">
    <citation type="submission" date="2010-04" db="EMBL/GenBank/DDBJ databases">
        <authorList>
            <person name="Buell R."/>
            <person name="Hamilton J."/>
            <person name="Hostetler J."/>
        </authorList>
    </citation>
    <scope>NUCLEOTIDE SEQUENCE [LARGE SCALE GENOMIC DNA]</scope>
    <source>
        <strain evidence="5">DAOM:BR144</strain>
    </source>
</reference>
<feature type="domain" description="EF-hand" evidence="3">
    <location>
        <begin position="46"/>
        <end position="81"/>
    </location>
</feature>
<evidence type="ECO:0000313" key="4">
    <source>
        <dbReference type="EnsemblProtists" id="PYU1_T012979"/>
    </source>
</evidence>
<dbReference type="AlphaFoldDB" id="K3X6Y0"/>
<reference evidence="5" key="1">
    <citation type="journal article" date="2010" name="Genome Biol.">
        <title>Genome sequence of the necrotrophic plant pathogen Pythium ultimum reveals original pathogenicity mechanisms and effector repertoire.</title>
        <authorList>
            <person name="Levesque C.A."/>
            <person name="Brouwer H."/>
            <person name="Cano L."/>
            <person name="Hamilton J.P."/>
            <person name="Holt C."/>
            <person name="Huitema E."/>
            <person name="Raffaele S."/>
            <person name="Robideau G.P."/>
            <person name="Thines M."/>
            <person name="Win J."/>
            <person name="Zerillo M.M."/>
            <person name="Beakes G.W."/>
            <person name="Boore J.L."/>
            <person name="Busam D."/>
            <person name="Dumas B."/>
            <person name="Ferriera S."/>
            <person name="Fuerstenberg S.I."/>
            <person name="Gachon C.M."/>
            <person name="Gaulin E."/>
            <person name="Govers F."/>
            <person name="Grenville-Briggs L."/>
            <person name="Horner N."/>
            <person name="Hostetler J."/>
            <person name="Jiang R.H."/>
            <person name="Johnson J."/>
            <person name="Krajaejun T."/>
            <person name="Lin H."/>
            <person name="Meijer H.J."/>
            <person name="Moore B."/>
            <person name="Morris P."/>
            <person name="Phuntmart V."/>
            <person name="Puiu D."/>
            <person name="Shetty J."/>
            <person name="Stajich J.E."/>
            <person name="Tripathy S."/>
            <person name="Wawra S."/>
            <person name="van West P."/>
            <person name="Whitty B.R."/>
            <person name="Coutinho P.M."/>
            <person name="Henrissat B."/>
            <person name="Martin F."/>
            <person name="Thomas P.D."/>
            <person name="Tyler B.M."/>
            <person name="De Vries R.P."/>
            <person name="Kamoun S."/>
            <person name="Yandell M."/>
            <person name="Tisserat N."/>
            <person name="Buell C.R."/>
        </authorList>
    </citation>
    <scope>NUCLEOTIDE SEQUENCE</scope>
    <source>
        <strain evidence="5">DAOM:BR144</strain>
    </source>
</reference>
<keyword evidence="5" id="KW-1185">Reference proteome</keyword>
<dbReference type="EnsemblProtists" id="PYU1_T012979">
    <property type="protein sequence ID" value="PYU1_T012979"/>
    <property type="gene ID" value="PYU1_G012952"/>
</dbReference>
<evidence type="ECO:0000313" key="5">
    <source>
        <dbReference type="Proteomes" id="UP000019132"/>
    </source>
</evidence>
<organism evidence="4 5">
    <name type="scientific">Globisporangium ultimum (strain ATCC 200006 / CBS 805.95 / DAOM BR144)</name>
    <name type="common">Pythium ultimum</name>
    <dbReference type="NCBI Taxonomy" id="431595"/>
    <lineage>
        <taxon>Eukaryota</taxon>
        <taxon>Sar</taxon>
        <taxon>Stramenopiles</taxon>
        <taxon>Oomycota</taxon>
        <taxon>Peronosporomycetes</taxon>
        <taxon>Pythiales</taxon>
        <taxon>Pythiaceae</taxon>
        <taxon>Globisporangium</taxon>
    </lineage>
</organism>
<keyword evidence="2" id="KW-0106">Calcium</keyword>
<dbReference type="InterPro" id="IPR011992">
    <property type="entry name" value="EF-hand-dom_pair"/>
</dbReference>
<reference evidence="4" key="3">
    <citation type="submission" date="2015-02" db="UniProtKB">
        <authorList>
            <consortium name="EnsemblProtists"/>
        </authorList>
    </citation>
    <scope>IDENTIFICATION</scope>
    <source>
        <strain evidence="4">DAOM BR144</strain>
    </source>
</reference>
<sequence>VAVPRSPAEPRRHGFEVTVVAASDRVEGDDLPVDQVPQNEFGGVLVTPEQIHAAFQFLDIDKKQRVTLDNLRARLSIFYDSVSIKDAKLLLNDETELTEEYLNTLLLTNDVKNFDPVAEAFKAYDPEETGFISREMLQYVFERLGYGALTEEDLGILISCADADGDGHINVSDFRKMLQS</sequence>
<keyword evidence="1" id="KW-0677">Repeat</keyword>
<dbReference type="Gene3D" id="1.10.238.10">
    <property type="entry name" value="EF-hand"/>
    <property type="match status" value="1"/>
</dbReference>